<gene>
    <name evidence="1" type="ORF">J1899_06010</name>
</gene>
<dbReference type="Proteomes" id="UP000679247">
    <property type="component" value="Chromosome"/>
</dbReference>
<evidence type="ECO:0000313" key="2">
    <source>
        <dbReference type="Proteomes" id="UP000679247"/>
    </source>
</evidence>
<sequence>MFVLIRNISGTTEHLKNSNSQSSKTFEDYSEADDMAKRLNQNTIPSHKWHVKKI</sequence>
<evidence type="ECO:0000313" key="1">
    <source>
        <dbReference type="EMBL" id="QVY62616.1"/>
    </source>
</evidence>
<name>A0ABX8FF12_9BACI</name>
<keyword evidence="2" id="KW-1185">Reference proteome</keyword>
<dbReference type="RefSeq" id="WP_156495813.1">
    <property type="nucleotide sequence ID" value="NZ_CP071709.1"/>
</dbReference>
<proteinExistence type="predicted"/>
<dbReference type="EMBL" id="CP071709">
    <property type="protein sequence ID" value="QVY62616.1"/>
    <property type="molecule type" value="Genomic_DNA"/>
</dbReference>
<accession>A0ABX8FF12</accession>
<organism evidence="1 2">
    <name type="scientific">Cytobacillus gottheilii</name>
    <dbReference type="NCBI Taxonomy" id="859144"/>
    <lineage>
        <taxon>Bacteria</taxon>
        <taxon>Bacillati</taxon>
        <taxon>Bacillota</taxon>
        <taxon>Bacilli</taxon>
        <taxon>Bacillales</taxon>
        <taxon>Bacillaceae</taxon>
        <taxon>Cytobacillus</taxon>
    </lineage>
</organism>
<reference evidence="1 2" key="1">
    <citation type="submission" date="2021-03" db="EMBL/GenBank/DDBJ databases">
        <title>The first data on the complete genome of the tetrodotoxin-producing bacterium.</title>
        <authorList>
            <person name="Melnikova D.I."/>
            <person name="Nijland R."/>
            <person name="Magarlamov T.Y."/>
        </authorList>
    </citation>
    <scope>NUCLEOTIDE SEQUENCE [LARGE SCALE GENOMIC DNA]</scope>
    <source>
        <strain evidence="1 2">1839</strain>
    </source>
</reference>
<protein>
    <submittedName>
        <fullName evidence="1">Uncharacterized protein</fullName>
    </submittedName>
</protein>